<evidence type="ECO:0000313" key="1">
    <source>
        <dbReference type="EMBL" id="KAK3682980.1"/>
    </source>
</evidence>
<proteinExistence type="predicted"/>
<dbReference type="Proteomes" id="UP001270362">
    <property type="component" value="Unassembled WGS sequence"/>
</dbReference>
<reference evidence="1" key="2">
    <citation type="submission" date="2023-06" db="EMBL/GenBank/DDBJ databases">
        <authorList>
            <consortium name="Lawrence Berkeley National Laboratory"/>
            <person name="Haridas S."/>
            <person name="Hensen N."/>
            <person name="Bonometti L."/>
            <person name="Westerberg I."/>
            <person name="Brannstrom I.O."/>
            <person name="Guillou S."/>
            <person name="Cros-Aarteil S."/>
            <person name="Calhoun S."/>
            <person name="Kuo A."/>
            <person name="Mondo S."/>
            <person name="Pangilinan J."/>
            <person name="Riley R."/>
            <person name="Labutti K."/>
            <person name="Andreopoulos B."/>
            <person name="Lipzen A."/>
            <person name="Chen C."/>
            <person name="Yanf M."/>
            <person name="Daum C."/>
            <person name="Ng V."/>
            <person name="Clum A."/>
            <person name="Steindorff A."/>
            <person name="Ohm R."/>
            <person name="Martin F."/>
            <person name="Silar P."/>
            <person name="Natvig D."/>
            <person name="Lalanne C."/>
            <person name="Gautier V."/>
            <person name="Ament-Velasquez S.L."/>
            <person name="Kruys A."/>
            <person name="Hutchinson M.I."/>
            <person name="Powell A.J."/>
            <person name="Barry K."/>
            <person name="Miller A.N."/>
            <person name="Grigoriev I.V."/>
            <person name="Debuchy R."/>
            <person name="Gladieux P."/>
            <person name="Thoren M.H."/>
            <person name="Johannesson H."/>
        </authorList>
    </citation>
    <scope>NUCLEOTIDE SEQUENCE</scope>
    <source>
        <strain evidence="1">CBS 314.62</strain>
    </source>
</reference>
<comment type="caution">
    <text evidence="1">The sequence shown here is derived from an EMBL/GenBank/DDBJ whole genome shotgun (WGS) entry which is preliminary data.</text>
</comment>
<evidence type="ECO:0000313" key="2">
    <source>
        <dbReference type="Proteomes" id="UP001270362"/>
    </source>
</evidence>
<protein>
    <recommendedName>
        <fullName evidence="3">Fungal N-terminal domain-containing protein</fullName>
    </recommendedName>
</protein>
<dbReference type="EMBL" id="JAULSO010000005">
    <property type="protein sequence ID" value="KAK3682980.1"/>
    <property type="molecule type" value="Genomic_DNA"/>
</dbReference>
<gene>
    <name evidence="1" type="ORF">B0T22DRAFT_297853</name>
</gene>
<name>A0AAE1C8P4_9PEZI</name>
<reference evidence="1" key="1">
    <citation type="journal article" date="2023" name="Mol. Phylogenet. Evol.">
        <title>Genome-scale phylogeny and comparative genomics of the fungal order Sordariales.</title>
        <authorList>
            <person name="Hensen N."/>
            <person name="Bonometti L."/>
            <person name="Westerberg I."/>
            <person name="Brannstrom I.O."/>
            <person name="Guillou S."/>
            <person name="Cros-Aarteil S."/>
            <person name="Calhoun S."/>
            <person name="Haridas S."/>
            <person name="Kuo A."/>
            <person name="Mondo S."/>
            <person name="Pangilinan J."/>
            <person name="Riley R."/>
            <person name="LaButti K."/>
            <person name="Andreopoulos B."/>
            <person name="Lipzen A."/>
            <person name="Chen C."/>
            <person name="Yan M."/>
            <person name="Daum C."/>
            <person name="Ng V."/>
            <person name="Clum A."/>
            <person name="Steindorff A."/>
            <person name="Ohm R.A."/>
            <person name="Martin F."/>
            <person name="Silar P."/>
            <person name="Natvig D.O."/>
            <person name="Lalanne C."/>
            <person name="Gautier V."/>
            <person name="Ament-Velasquez S.L."/>
            <person name="Kruys A."/>
            <person name="Hutchinson M.I."/>
            <person name="Powell A.J."/>
            <person name="Barry K."/>
            <person name="Miller A.N."/>
            <person name="Grigoriev I.V."/>
            <person name="Debuchy R."/>
            <person name="Gladieux P."/>
            <person name="Hiltunen Thoren M."/>
            <person name="Johannesson H."/>
        </authorList>
    </citation>
    <scope>NUCLEOTIDE SEQUENCE</scope>
    <source>
        <strain evidence="1">CBS 314.62</strain>
    </source>
</reference>
<accession>A0AAE1C8P4</accession>
<dbReference type="AlphaFoldDB" id="A0AAE1C8P4"/>
<sequence length="84" mass="8921">MDPLSIAASAIAIAQAVQAIGSGVHMLQSIARAPAAFSAMLNELSSLQGVLHQLRNAMEDITDPESHIPADAIERISRLHFDMS</sequence>
<evidence type="ECO:0008006" key="3">
    <source>
        <dbReference type="Google" id="ProtNLM"/>
    </source>
</evidence>
<keyword evidence="2" id="KW-1185">Reference proteome</keyword>
<organism evidence="1 2">
    <name type="scientific">Podospora appendiculata</name>
    <dbReference type="NCBI Taxonomy" id="314037"/>
    <lineage>
        <taxon>Eukaryota</taxon>
        <taxon>Fungi</taxon>
        <taxon>Dikarya</taxon>
        <taxon>Ascomycota</taxon>
        <taxon>Pezizomycotina</taxon>
        <taxon>Sordariomycetes</taxon>
        <taxon>Sordariomycetidae</taxon>
        <taxon>Sordariales</taxon>
        <taxon>Podosporaceae</taxon>
        <taxon>Podospora</taxon>
    </lineage>
</organism>